<evidence type="ECO:0000256" key="1">
    <source>
        <dbReference type="ARBA" id="ARBA00006033"/>
    </source>
</evidence>
<evidence type="ECO:0000256" key="4">
    <source>
        <dbReference type="ARBA" id="ARBA00023010"/>
    </source>
</evidence>
<sequence>MWQMYGVSRFAILIHQNTQAFHMFMMALLQMARFVPRLLGFKRKPKQVHPPGLQNPHSGQNYIEGPKAAPSGPWDNVWGHSSSIFSTDLFSVTVLQIELCELN</sequence>
<keyword evidence="11" id="KW-1185">Reference proteome</keyword>
<dbReference type="AlphaFoldDB" id="A0AAV3RDX7"/>
<dbReference type="PANTHER" id="PTHR19332:SF1">
    <property type="entry name" value="PEROXISOMAL MEMBRANE PROTEIN PEX13"/>
    <property type="match status" value="1"/>
</dbReference>
<dbReference type="InterPro" id="IPR035463">
    <property type="entry name" value="Pex13"/>
</dbReference>
<evidence type="ECO:0000256" key="7">
    <source>
        <dbReference type="ARBA" id="ARBA00029693"/>
    </source>
</evidence>
<dbReference type="GO" id="GO:1990429">
    <property type="term" value="C:peroxisomal importomer complex"/>
    <property type="evidence" value="ECO:0007669"/>
    <property type="project" value="TreeGrafter"/>
</dbReference>
<evidence type="ECO:0000313" key="11">
    <source>
        <dbReference type="Proteomes" id="UP001454036"/>
    </source>
</evidence>
<comment type="similarity">
    <text evidence="1">Belongs to the peroxin-13 family.</text>
</comment>
<proteinExistence type="inferred from homology"/>
<protein>
    <recommendedName>
        <fullName evidence="7">Peroxin-13</fullName>
    </recommendedName>
</protein>
<evidence type="ECO:0000256" key="5">
    <source>
        <dbReference type="ARBA" id="ARBA00023136"/>
    </source>
</evidence>
<accession>A0AAV3RDX7</accession>
<evidence type="ECO:0000313" key="10">
    <source>
        <dbReference type="EMBL" id="GAA0174009.1"/>
    </source>
</evidence>
<evidence type="ECO:0000256" key="3">
    <source>
        <dbReference type="ARBA" id="ARBA00022927"/>
    </source>
</evidence>
<evidence type="ECO:0000256" key="2">
    <source>
        <dbReference type="ARBA" id="ARBA00022448"/>
    </source>
</evidence>
<dbReference type="GO" id="GO:0016560">
    <property type="term" value="P:protein import into peroxisome matrix, docking"/>
    <property type="evidence" value="ECO:0007669"/>
    <property type="project" value="InterPro"/>
</dbReference>
<feature type="region of interest" description="Disordered" evidence="9">
    <location>
        <begin position="46"/>
        <end position="67"/>
    </location>
</feature>
<organism evidence="10 11">
    <name type="scientific">Lithospermum erythrorhizon</name>
    <name type="common">Purple gromwell</name>
    <name type="synonym">Lithospermum officinale var. erythrorhizon</name>
    <dbReference type="NCBI Taxonomy" id="34254"/>
    <lineage>
        <taxon>Eukaryota</taxon>
        <taxon>Viridiplantae</taxon>
        <taxon>Streptophyta</taxon>
        <taxon>Embryophyta</taxon>
        <taxon>Tracheophyta</taxon>
        <taxon>Spermatophyta</taxon>
        <taxon>Magnoliopsida</taxon>
        <taxon>eudicotyledons</taxon>
        <taxon>Gunneridae</taxon>
        <taxon>Pentapetalae</taxon>
        <taxon>asterids</taxon>
        <taxon>lamiids</taxon>
        <taxon>Boraginales</taxon>
        <taxon>Boraginaceae</taxon>
        <taxon>Boraginoideae</taxon>
        <taxon>Lithospermeae</taxon>
        <taxon>Lithospermum</taxon>
    </lineage>
</organism>
<comment type="caution">
    <text evidence="10">The sequence shown here is derived from an EMBL/GenBank/DDBJ whole genome shotgun (WGS) entry which is preliminary data.</text>
</comment>
<comment type="subcellular location">
    <subcellularLocation>
        <location evidence="8">Peroxisome membrane</location>
    </subcellularLocation>
</comment>
<evidence type="ECO:0000256" key="6">
    <source>
        <dbReference type="ARBA" id="ARBA00023140"/>
    </source>
</evidence>
<evidence type="ECO:0000256" key="9">
    <source>
        <dbReference type="SAM" id="MobiDB-lite"/>
    </source>
</evidence>
<keyword evidence="2" id="KW-0813">Transport</keyword>
<keyword evidence="6" id="KW-0576">Peroxisome</keyword>
<keyword evidence="3" id="KW-0653">Protein transport</keyword>
<dbReference type="Proteomes" id="UP001454036">
    <property type="component" value="Unassembled WGS sequence"/>
</dbReference>
<keyword evidence="5" id="KW-0472">Membrane</keyword>
<reference evidence="10 11" key="1">
    <citation type="submission" date="2024-01" db="EMBL/GenBank/DDBJ databases">
        <title>The complete chloroplast genome sequence of Lithospermum erythrorhizon: insights into the phylogenetic relationship among Boraginaceae species and the maternal lineages of purple gromwells.</title>
        <authorList>
            <person name="Okada T."/>
            <person name="Watanabe K."/>
        </authorList>
    </citation>
    <scope>NUCLEOTIDE SEQUENCE [LARGE SCALE GENOMIC DNA]</scope>
</reference>
<name>A0AAV3RDX7_LITER</name>
<dbReference type="PANTHER" id="PTHR19332">
    <property type="entry name" value="PEROXISOMAL MEMBRANE PROTEIN PEX13"/>
    <property type="match status" value="1"/>
</dbReference>
<dbReference type="EMBL" id="BAABME010008867">
    <property type="protein sequence ID" value="GAA0174009.1"/>
    <property type="molecule type" value="Genomic_DNA"/>
</dbReference>
<gene>
    <name evidence="10" type="ORF">LIER_27490</name>
</gene>
<evidence type="ECO:0000256" key="8">
    <source>
        <dbReference type="ARBA" id="ARBA00046271"/>
    </source>
</evidence>
<dbReference type="GO" id="GO:0005778">
    <property type="term" value="C:peroxisomal membrane"/>
    <property type="evidence" value="ECO:0007669"/>
    <property type="project" value="UniProtKB-SubCell"/>
</dbReference>
<keyword evidence="4" id="KW-0811">Translocation</keyword>